<comment type="caution">
    <text evidence="1">The sequence shown here is derived from an EMBL/GenBank/DDBJ whole genome shotgun (WGS) entry which is preliminary data.</text>
</comment>
<protein>
    <submittedName>
        <fullName evidence="1">Uncharacterized protein</fullName>
    </submittedName>
</protein>
<keyword evidence="2" id="KW-1185">Reference proteome</keyword>
<accession>A0A9K3D5X2</accession>
<dbReference type="InterPro" id="IPR001611">
    <property type="entry name" value="Leu-rich_rpt"/>
</dbReference>
<sequence>MGGLGLDDRDITELCSQALLSLHNMQHLYLGRNRIGDLGIDHLGKAMVKGMPRLRRLSVESNSISHVGAKLLAGTASQWTRQLRELHIVSGNTLDSVMTRGLTHLRKALTSDKKQRAFGIVQ</sequence>
<evidence type="ECO:0000313" key="1">
    <source>
        <dbReference type="EMBL" id="GIQ89718.1"/>
    </source>
</evidence>
<dbReference type="SUPFAM" id="SSF52047">
    <property type="entry name" value="RNI-like"/>
    <property type="match status" value="1"/>
</dbReference>
<dbReference type="OrthoDB" id="9229163at2759"/>
<dbReference type="Proteomes" id="UP000265618">
    <property type="component" value="Unassembled WGS sequence"/>
</dbReference>
<dbReference type="Gene3D" id="3.80.10.10">
    <property type="entry name" value="Ribonuclease Inhibitor"/>
    <property type="match status" value="1"/>
</dbReference>
<reference evidence="1 2" key="1">
    <citation type="journal article" date="2018" name="PLoS ONE">
        <title>The draft genome of Kipferlia bialata reveals reductive genome evolution in fornicate parasites.</title>
        <authorList>
            <person name="Tanifuji G."/>
            <person name="Takabayashi S."/>
            <person name="Kume K."/>
            <person name="Takagi M."/>
            <person name="Nakayama T."/>
            <person name="Kamikawa R."/>
            <person name="Inagaki Y."/>
            <person name="Hashimoto T."/>
        </authorList>
    </citation>
    <scope>NUCLEOTIDE SEQUENCE [LARGE SCALE GENOMIC DNA]</scope>
    <source>
        <strain evidence="1">NY0173</strain>
    </source>
</reference>
<name>A0A9K3D5X2_9EUKA</name>
<evidence type="ECO:0000313" key="2">
    <source>
        <dbReference type="Proteomes" id="UP000265618"/>
    </source>
</evidence>
<gene>
    <name evidence="1" type="ORF">KIPB_012266</name>
</gene>
<dbReference type="EMBL" id="BDIP01005352">
    <property type="protein sequence ID" value="GIQ89718.1"/>
    <property type="molecule type" value="Genomic_DNA"/>
</dbReference>
<dbReference type="Pfam" id="PF13516">
    <property type="entry name" value="LRR_6"/>
    <property type="match status" value="1"/>
</dbReference>
<proteinExistence type="predicted"/>
<dbReference type="AlphaFoldDB" id="A0A9K3D5X2"/>
<organism evidence="1 2">
    <name type="scientific">Kipferlia bialata</name>
    <dbReference type="NCBI Taxonomy" id="797122"/>
    <lineage>
        <taxon>Eukaryota</taxon>
        <taxon>Metamonada</taxon>
        <taxon>Carpediemonas-like organisms</taxon>
        <taxon>Kipferlia</taxon>
    </lineage>
</organism>
<dbReference type="InterPro" id="IPR032675">
    <property type="entry name" value="LRR_dom_sf"/>
</dbReference>